<reference evidence="1" key="1">
    <citation type="submission" date="2020-11" db="EMBL/GenBank/DDBJ databases">
        <title>Adaptations for nitrogen fixation in a non-lichenized fungal sporocarp promotes dispersal by wood-feeding termites.</title>
        <authorList>
            <consortium name="DOE Joint Genome Institute"/>
            <person name="Koch R.A."/>
            <person name="Yoon G."/>
            <person name="Arayal U."/>
            <person name="Lail K."/>
            <person name="Amirebrahimi M."/>
            <person name="Labutti K."/>
            <person name="Lipzen A."/>
            <person name="Riley R."/>
            <person name="Barry K."/>
            <person name="Henrissat B."/>
            <person name="Grigoriev I.V."/>
            <person name="Herr J.R."/>
            <person name="Aime M.C."/>
        </authorList>
    </citation>
    <scope>NUCLEOTIDE SEQUENCE</scope>
    <source>
        <strain evidence="1">MCA 3950</strain>
    </source>
</reference>
<dbReference type="AlphaFoldDB" id="A0A9P7W3J4"/>
<organism evidence="1 2">
    <name type="scientific">Guyanagaster necrorhizus</name>
    <dbReference type="NCBI Taxonomy" id="856835"/>
    <lineage>
        <taxon>Eukaryota</taxon>
        <taxon>Fungi</taxon>
        <taxon>Dikarya</taxon>
        <taxon>Basidiomycota</taxon>
        <taxon>Agaricomycotina</taxon>
        <taxon>Agaricomycetes</taxon>
        <taxon>Agaricomycetidae</taxon>
        <taxon>Agaricales</taxon>
        <taxon>Marasmiineae</taxon>
        <taxon>Physalacriaceae</taxon>
        <taxon>Guyanagaster</taxon>
    </lineage>
</organism>
<gene>
    <name evidence="1" type="ORF">BT62DRAFT_527647</name>
</gene>
<dbReference type="Proteomes" id="UP000812287">
    <property type="component" value="Unassembled WGS sequence"/>
</dbReference>
<accession>A0A9P7W3J4</accession>
<proteinExistence type="predicted"/>
<protein>
    <submittedName>
        <fullName evidence="1">Uncharacterized protein</fullName>
    </submittedName>
</protein>
<keyword evidence="2" id="KW-1185">Reference proteome</keyword>
<comment type="caution">
    <text evidence="1">The sequence shown here is derived from an EMBL/GenBank/DDBJ whole genome shotgun (WGS) entry which is preliminary data.</text>
</comment>
<name>A0A9P7W3J4_9AGAR</name>
<evidence type="ECO:0000313" key="1">
    <source>
        <dbReference type="EMBL" id="KAG7450641.1"/>
    </source>
</evidence>
<dbReference type="EMBL" id="MU250526">
    <property type="protein sequence ID" value="KAG7450641.1"/>
    <property type="molecule type" value="Genomic_DNA"/>
</dbReference>
<sequence>MSLARSVTGRLDGSKLTISWQRQHVTGKAMASCCPAIPPAIVYALLFYPLPSPFTMISHLVVWMLRYISYHCSSWKHFRLLEMDTLMDRIQRFCTPTVWLLQFGKLVH</sequence>
<dbReference type="RefSeq" id="XP_043044141.1">
    <property type="nucleotide sequence ID" value="XM_043181266.1"/>
</dbReference>
<evidence type="ECO:0000313" key="2">
    <source>
        <dbReference type="Proteomes" id="UP000812287"/>
    </source>
</evidence>
<dbReference type="GeneID" id="66103562"/>